<name>G1WF63_9BACT</name>
<proteinExistence type="predicted"/>
<keyword evidence="2" id="KW-1185">Reference proteome</keyword>
<accession>G1WF63</accession>
<gene>
    <name evidence="1" type="ORF">HMPREF9431_02464</name>
</gene>
<dbReference type="AlphaFoldDB" id="G1WF63"/>
<sequence>MLSEYFSKRQKINLRLANDLANFKKIIWDLLTT</sequence>
<dbReference type="HOGENOM" id="CLU_3383244_0_0_10"/>
<protein>
    <submittedName>
        <fullName evidence="1">Uncharacterized protein</fullName>
    </submittedName>
</protein>
<reference evidence="1 2" key="1">
    <citation type="submission" date="2011-07" db="EMBL/GenBank/DDBJ databases">
        <title>The Genome Sequence of Prevotella oulorum F0390.</title>
        <authorList>
            <consortium name="The Broad Institute Genome Sequencing Platform"/>
            <consortium name="The Broad Institute Genome Sequencing Center for Infectious Disease"/>
            <person name="Earl A."/>
            <person name="Ward D."/>
            <person name="Feldgarden M."/>
            <person name="Gevers D."/>
            <person name="Izard J."/>
            <person name="Ganesan A."/>
            <person name="Baranova O.V."/>
            <person name="Blanton J.M."/>
            <person name="Tanner A.C."/>
            <person name="Dewhirst F.E."/>
            <person name="Young S.K."/>
            <person name="Zeng Q."/>
            <person name="Gargeya S."/>
            <person name="Fitzgerald M."/>
            <person name="Haas B."/>
            <person name="Abouelleil A."/>
            <person name="Alvarado L."/>
            <person name="Arachchi H.M."/>
            <person name="Berlin A."/>
            <person name="Brown A."/>
            <person name="Chapman S.B."/>
            <person name="Chen Z."/>
            <person name="Dunbar C."/>
            <person name="Freedman E."/>
            <person name="Gearin G."/>
            <person name="Gellesch M."/>
            <person name="Goldberg J."/>
            <person name="Griggs A."/>
            <person name="Gujja S."/>
            <person name="Heiman D."/>
            <person name="Howarth C."/>
            <person name="Larson L."/>
            <person name="Lui A."/>
            <person name="MacDonald P.J.P."/>
            <person name="Mehta T."/>
            <person name="Montmayeur A."/>
            <person name="Murphy C."/>
            <person name="Neiman D."/>
            <person name="Pearson M."/>
            <person name="Priest M."/>
            <person name="Roberts A."/>
            <person name="Saif S."/>
            <person name="Shea T."/>
            <person name="Shenoy N."/>
            <person name="Sisk P."/>
            <person name="Stolte C."/>
            <person name="Sykes S."/>
            <person name="Wortman J."/>
            <person name="Nusbaum C."/>
            <person name="Birren B."/>
        </authorList>
    </citation>
    <scope>NUCLEOTIDE SEQUENCE [LARGE SCALE GENOMIC DNA]</scope>
    <source>
        <strain evidence="1 2">F0390</strain>
    </source>
</reference>
<dbReference type="Proteomes" id="UP000005141">
    <property type="component" value="Unassembled WGS sequence"/>
</dbReference>
<dbReference type="EMBL" id="ADGI01000068">
    <property type="protein sequence ID" value="EGV28707.1"/>
    <property type="molecule type" value="Genomic_DNA"/>
</dbReference>
<comment type="caution">
    <text evidence="1">The sequence shown here is derived from an EMBL/GenBank/DDBJ whole genome shotgun (WGS) entry which is preliminary data.</text>
</comment>
<evidence type="ECO:0000313" key="1">
    <source>
        <dbReference type="EMBL" id="EGV28707.1"/>
    </source>
</evidence>
<evidence type="ECO:0000313" key="2">
    <source>
        <dbReference type="Proteomes" id="UP000005141"/>
    </source>
</evidence>
<organism evidence="1 2">
    <name type="scientific">Segatella oulorum F0390</name>
    <dbReference type="NCBI Taxonomy" id="702438"/>
    <lineage>
        <taxon>Bacteria</taxon>
        <taxon>Pseudomonadati</taxon>
        <taxon>Bacteroidota</taxon>
        <taxon>Bacteroidia</taxon>
        <taxon>Bacteroidales</taxon>
        <taxon>Prevotellaceae</taxon>
        <taxon>Segatella</taxon>
    </lineage>
</organism>